<dbReference type="RefSeq" id="WP_077412536.1">
    <property type="nucleotide sequence ID" value="NZ_JBHRTS010000010.1"/>
</dbReference>
<dbReference type="PANTHER" id="PTHR43133:SF8">
    <property type="entry name" value="RNA POLYMERASE SIGMA FACTOR HI_1459-RELATED"/>
    <property type="match status" value="1"/>
</dbReference>
<dbReference type="InterPro" id="IPR013325">
    <property type="entry name" value="RNA_pol_sigma_r2"/>
</dbReference>
<evidence type="ECO:0000256" key="6">
    <source>
        <dbReference type="SAM" id="MobiDB-lite"/>
    </source>
</evidence>
<feature type="region of interest" description="Disordered" evidence="6">
    <location>
        <begin position="191"/>
        <end position="215"/>
    </location>
</feature>
<evidence type="ECO:0000256" key="4">
    <source>
        <dbReference type="ARBA" id="ARBA00023125"/>
    </source>
</evidence>
<dbReference type="SUPFAM" id="SSF88659">
    <property type="entry name" value="Sigma3 and sigma4 domains of RNA polymerase sigma factors"/>
    <property type="match status" value="1"/>
</dbReference>
<comment type="caution">
    <text evidence="8">The sequence shown here is derived from an EMBL/GenBank/DDBJ whole genome shotgun (WGS) entry which is preliminary data.</text>
</comment>
<dbReference type="InterPro" id="IPR014284">
    <property type="entry name" value="RNA_pol_sigma-70_dom"/>
</dbReference>
<dbReference type="Proteomes" id="UP001595533">
    <property type="component" value="Unassembled WGS sequence"/>
</dbReference>
<dbReference type="InterPro" id="IPR007627">
    <property type="entry name" value="RNA_pol_sigma70_r2"/>
</dbReference>
<dbReference type="InterPro" id="IPR036388">
    <property type="entry name" value="WH-like_DNA-bd_sf"/>
</dbReference>
<keyword evidence="3" id="KW-0731">Sigma factor</keyword>
<evidence type="ECO:0000259" key="7">
    <source>
        <dbReference type="Pfam" id="PF04542"/>
    </source>
</evidence>
<dbReference type="SUPFAM" id="SSF88946">
    <property type="entry name" value="Sigma2 domain of RNA polymerase sigma factors"/>
    <property type="match status" value="1"/>
</dbReference>
<dbReference type="PANTHER" id="PTHR43133">
    <property type="entry name" value="RNA POLYMERASE ECF-TYPE SIGMA FACTO"/>
    <property type="match status" value="1"/>
</dbReference>
<sequence length="245" mass="28366">MAVQSDSTQKPGDMITRVCEQIMAGDVVAENQFVADHYRWLLFIVRQKFRNTDLHMDIVQDAFMLVITKLKTNEVKQLNTIRAYLRTCAINIGHEYLRKNQKYSSSLSQDQLDWLADEQTDILDQLAWEDGLQQVKQVIGDLPTERDRDILNLFYFAHHSKAEICEQLDLSPAHFDRVIYRARQRLKELIQRSGGSSGGANTLNEQSTNNKTTKPNVLNRMISGAHNLISQLLRAWRQHGRWRTV</sequence>
<evidence type="ECO:0000256" key="3">
    <source>
        <dbReference type="ARBA" id="ARBA00023082"/>
    </source>
</evidence>
<keyword evidence="4" id="KW-0238">DNA-binding</keyword>
<dbReference type="Pfam" id="PF04542">
    <property type="entry name" value="Sigma70_r2"/>
    <property type="match status" value="1"/>
</dbReference>
<keyword evidence="2" id="KW-0805">Transcription regulation</keyword>
<dbReference type="InterPro" id="IPR039425">
    <property type="entry name" value="RNA_pol_sigma-70-like"/>
</dbReference>
<dbReference type="Gene3D" id="1.10.10.10">
    <property type="entry name" value="Winged helix-like DNA-binding domain superfamily/Winged helix DNA-binding domain"/>
    <property type="match status" value="1"/>
</dbReference>
<comment type="similarity">
    <text evidence="1">Belongs to the sigma-70 factor family. ECF subfamily.</text>
</comment>
<keyword evidence="5" id="KW-0804">Transcription</keyword>
<evidence type="ECO:0000256" key="1">
    <source>
        <dbReference type="ARBA" id="ARBA00010641"/>
    </source>
</evidence>
<feature type="compositionally biased region" description="Polar residues" evidence="6">
    <location>
        <begin position="199"/>
        <end position="215"/>
    </location>
</feature>
<keyword evidence="9" id="KW-1185">Reference proteome</keyword>
<evidence type="ECO:0000313" key="8">
    <source>
        <dbReference type="EMBL" id="MFC3195752.1"/>
    </source>
</evidence>
<evidence type="ECO:0000313" key="9">
    <source>
        <dbReference type="Proteomes" id="UP001595533"/>
    </source>
</evidence>
<gene>
    <name evidence="8" type="ORF">ACFODZ_15965</name>
</gene>
<evidence type="ECO:0000256" key="5">
    <source>
        <dbReference type="ARBA" id="ARBA00023163"/>
    </source>
</evidence>
<dbReference type="EMBL" id="JBHRTS010000010">
    <property type="protein sequence ID" value="MFC3195752.1"/>
    <property type="molecule type" value="Genomic_DNA"/>
</dbReference>
<proteinExistence type="inferred from homology"/>
<protein>
    <submittedName>
        <fullName evidence="8">RNA polymerase sigma factor</fullName>
    </submittedName>
</protein>
<dbReference type="Gene3D" id="1.10.1740.10">
    <property type="match status" value="1"/>
</dbReference>
<accession>A0ABV7JEW5</accession>
<name>A0ABV7JEW5_9GAMM</name>
<evidence type="ECO:0000256" key="2">
    <source>
        <dbReference type="ARBA" id="ARBA00023015"/>
    </source>
</evidence>
<dbReference type="InterPro" id="IPR013324">
    <property type="entry name" value="RNA_pol_sigma_r3/r4-like"/>
</dbReference>
<dbReference type="NCBIfam" id="TIGR02937">
    <property type="entry name" value="sigma70-ECF"/>
    <property type="match status" value="1"/>
</dbReference>
<feature type="domain" description="RNA polymerase sigma-70 region 2" evidence="7">
    <location>
        <begin position="34"/>
        <end position="102"/>
    </location>
</feature>
<organism evidence="8 9">
    <name type="scientific">Marinicella sediminis</name>
    <dbReference type="NCBI Taxonomy" id="1792834"/>
    <lineage>
        <taxon>Bacteria</taxon>
        <taxon>Pseudomonadati</taxon>
        <taxon>Pseudomonadota</taxon>
        <taxon>Gammaproteobacteria</taxon>
        <taxon>Lysobacterales</taxon>
        <taxon>Marinicellaceae</taxon>
        <taxon>Marinicella</taxon>
    </lineage>
</organism>
<reference evidence="9" key="1">
    <citation type="journal article" date="2019" name="Int. J. Syst. Evol. Microbiol.">
        <title>The Global Catalogue of Microorganisms (GCM) 10K type strain sequencing project: providing services to taxonomists for standard genome sequencing and annotation.</title>
        <authorList>
            <consortium name="The Broad Institute Genomics Platform"/>
            <consortium name="The Broad Institute Genome Sequencing Center for Infectious Disease"/>
            <person name="Wu L."/>
            <person name="Ma J."/>
        </authorList>
    </citation>
    <scope>NUCLEOTIDE SEQUENCE [LARGE SCALE GENOMIC DNA]</scope>
    <source>
        <strain evidence="9">KCTC 42953</strain>
    </source>
</reference>